<evidence type="ECO:0000313" key="3">
    <source>
        <dbReference type="Proteomes" id="UP000015104"/>
    </source>
</evidence>
<keyword evidence="1" id="KW-0812">Transmembrane</keyword>
<accession>T1JX56</accession>
<feature type="transmembrane region" description="Helical" evidence="1">
    <location>
        <begin position="6"/>
        <end position="22"/>
    </location>
</feature>
<dbReference type="Proteomes" id="UP000015104">
    <property type="component" value="Unassembled WGS sequence"/>
</dbReference>
<reference evidence="2" key="2">
    <citation type="submission" date="2015-06" db="UniProtKB">
        <authorList>
            <consortium name="EnsemblMetazoa"/>
        </authorList>
    </citation>
    <scope>IDENTIFICATION</scope>
</reference>
<evidence type="ECO:0000313" key="2">
    <source>
        <dbReference type="EnsemblMetazoa" id="tetur02g10760.1"/>
    </source>
</evidence>
<protein>
    <submittedName>
        <fullName evidence="2">Uncharacterized protein</fullName>
    </submittedName>
</protein>
<keyword evidence="1" id="KW-1133">Transmembrane helix</keyword>
<proteinExistence type="predicted"/>
<evidence type="ECO:0000256" key="1">
    <source>
        <dbReference type="SAM" id="Phobius"/>
    </source>
</evidence>
<name>T1JX56_TETUR</name>
<dbReference type="HOGENOM" id="CLU_3377635_0_0_1"/>
<sequence length="34" mass="4042">MLTSFFFLSLVIPVYWTVFKYIEARLACKKNAKI</sequence>
<organism evidence="2 3">
    <name type="scientific">Tetranychus urticae</name>
    <name type="common">Two-spotted spider mite</name>
    <dbReference type="NCBI Taxonomy" id="32264"/>
    <lineage>
        <taxon>Eukaryota</taxon>
        <taxon>Metazoa</taxon>
        <taxon>Ecdysozoa</taxon>
        <taxon>Arthropoda</taxon>
        <taxon>Chelicerata</taxon>
        <taxon>Arachnida</taxon>
        <taxon>Acari</taxon>
        <taxon>Acariformes</taxon>
        <taxon>Trombidiformes</taxon>
        <taxon>Prostigmata</taxon>
        <taxon>Eleutherengona</taxon>
        <taxon>Raphignathae</taxon>
        <taxon>Tetranychoidea</taxon>
        <taxon>Tetranychidae</taxon>
        <taxon>Tetranychus</taxon>
    </lineage>
</organism>
<dbReference type="EMBL" id="CAEY01000824">
    <property type="status" value="NOT_ANNOTATED_CDS"/>
    <property type="molecule type" value="Genomic_DNA"/>
</dbReference>
<dbReference type="AlphaFoldDB" id="T1JX56"/>
<keyword evidence="1" id="KW-0472">Membrane</keyword>
<dbReference type="EnsemblMetazoa" id="tetur02g10760.1">
    <property type="protein sequence ID" value="tetur02g10760.1"/>
    <property type="gene ID" value="tetur02g10760"/>
</dbReference>
<reference evidence="3" key="1">
    <citation type="submission" date="2011-08" db="EMBL/GenBank/DDBJ databases">
        <authorList>
            <person name="Rombauts S."/>
        </authorList>
    </citation>
    <scope>NUCLEOTIDE SEQUENCE</scope>
    <source>
        <strain evidence="3">London</strain>
    </source>
</reference>
<keyword evidence="3" id="KW-1185">Reference proteome</keyword>